<dbReference type="Proteomes" id="UP000887116">
    <property type="component" value="Unassembled WGS sequence"/>
</dbReference>
<comment type="caution">
    <text evidence="1">The sequence shown here is derived from an EMBL/GenBank/DDBJ whole genome shotgun (WGS) entry which is preliminary data.</text>
</comment>
<name>A0A8X6F6C2_TRICU</name>
<keyword evidence="2" id="KW-1185">Reference proteome</keyword>
<dbReference type="EMBL" id="BMAO01021068">
    <property type="protein sequence ID" value="GFQ71602.1"/>
    <property type="molecule type" value="Genomic_DNA"/>
</dbReference>
<protein>
    <submittedName>
        <fullName evidence="1">Uncharacterized protein</fullName>
    </submittedName>
</protein>
<proteinExistence type="predicted"/>
<evidence type="ECO:0000313" key="2">
    <source>
        <dbReference type="Proteomes" id="UP000887116"/>
    </source>
</evidence>
<sequence>MLNDASIKQLFNIKGVRHGFCEATDIKHPNPTKCTRELLLPLPSSYLTEWGFNVILLKRRNGLDISKREDLRLKLTKLKLDVKSPCN</sequence>
<gene>
    <name evidence="1" type="ORF">TNCT_527561</name>
</gene>
<accession>A0A8X6F6C2</accession>
<evidence type="ECO:0000313" key="1">
    <source>
        <dbReference type="EMBL" id="GFQ71602.1"/>
    </source>
</evidence>
<dbReference type="AlphaFoldDB" id="A0A8X6F6C2"/>
<reference evidence="1" key="1">
    <citation type="submission" date="2020-07" db="EMBL/GenBank/DDBJ databases">
        <title>Multicomponent nature underlies the extraordinary mechanical properties of spider dragline silk.</title>
        <authorList>
            <person name="Kono N."/>
            <person name="Nakamura H."/>
            <person name="Mori M."/>
            <person name="Yoshida Y."/>
            <person name="Ohtoshi R."/>
            <person name="Malay A.D."/>
            <person name="Moran D.A.P."/>
            <person name="Tomita M."/>
            <person name="Numata K."/>
            <person name="Arakawa K."/>
        </authorList>
    </citation>
    <scope>NUCLEOTIDE SEQUENCE</scope>
</reference>
<organism evidence="1 2">
    <name type="scientific">Trichonephila clavata</name>
    <name type="common">Joro spider</name>
    <name type="synonym">Nephila clavata</name>
    <dbReference type="NCBI Taxonomy" id="2740835"/>
    <lineage>
        <taxon>Eukaryota</taxon>
        <taxon>Metazoa</taxon>
        <taxon>Ecdysozoa</taxon>
        <taxon>Arthropoda</taxon>
        <taxon>Chelicerata</taxon>
        <taxon>Arachnida</taxon>
        <taxon>Araneae</taxon>
        <taxon>Araneomorphae</taxon>
        <taxon>Entelegynae</taxon>
        <taxon>Araneoidea</taxon>
        <taxon>Nephilidae</taxon>
        <taxon>Trichonephila</taxon>
    </lineage>
</organism>